<dbReference type="PROSITE" id="PS00108">
    <property type="entry name" value="PROTEIN_KINASE_ST"/>
    <property type="match status" value="1"/>
</dbReference>
<evidence type="ECO:0000256" key="2">
    <source>
        <dbReference type="ARBA" id="ARBA00022741"/>
    </source>
</evidence>
<dbReference type="PROSITE" id="PS50011">
    <property type="entry name" value="PROTEIN_KINASE_DOM"/>
    <property type="match status" value="1"/>
</dbReference>
<evidence type="ECO:0000313" key="8">
    <source>
        <dbReference type="Proteomes" id="UP000182719"/>
    </source>
</evidence>
<keyword evidence="3 7" id="KW-0418">Kinase</keyword>
<evidence type="ECO:0000256" key="1">
    <source>
        <dbReference type="ARBA" id="ARBA00022679"/>
    </source>
</evidence>
<evidence type="ECO:0000313" key="7">
    <source>
        <dbReference type="EMBL" id="SEM79025.1"/>
    </source>
</evidence>
<dbReference type="SUPFAM" id="SSF56112">
    <property type="entry name" value="Protein kinase-like (PK-like)"/>
    <property type="match status" value="1"/>
</dbReference>
<dbReference type="InterPro" id="IPR011009">
    <property type="entry name" value="Kinase-like_dom_sf"/>
</dbReference>
<evidence type="ECO:0000256" key="3">
    <source>
        <dbReference type="ARBA" id="ARBA00022777"/>
    </source>
</evidence>
<keyword evidence="7" id="KW-0723">Serine/threonine-protein kinase</keyword>
<dbReference type="GO" id="GO:0004674">
    <property type="term" value="F:protein serine/threonine kinase activity"/>
    <property type="evidence" value="ECO:0007669"/>
    <property type="project" value="UniProtKB-KW"/>
</dbReference>
<feature type="domain" description="Protein kinase" evidence="6">
    <location>
        <begin position="41"/>
        <end position="308"/>
    </location>
</feature>
<dbReference type="InterPro" id="IPR008271">
    <property type="entry name" value="Ser/Thr_kinase_AS"/>
</dbReference>
<dbReference type="InterPro" id="IPR000719">
    <property type="entry name" value="Prot_kinase_dom"/>
</dbReference>
<dbReference type="PANTHER" id="PTHR43289">
    <property type="entry name" value="MITOGEN-ACTIVATED PROTEIN KINASE KINASE KINASE 20-RELATED"/>
    <property type="match status" value="1"/>
</dbReference>
<evidence type="ECO:0000256" key="4">
    <source>
        <dbReference type="ARBA" id="ARBA00022840"/>
    </source>
</evidence>
<evidence type="ECO:0000256" key="5">
    <source>
        <dbReference type="SAM" id="MobiDB-lite"/>
    </source>
</evidence>
<feature type="region of interest" description="Disordered" evidence="5">
    <location>
        <begin position="1"/>
        <end position="28"/>
    </location>
</feature>
<protein>
    <submittedName>
        <fullName evidence="7">Serine/threonine protein kinase</fullName>
    </submittedName>
</protein>
<sequence>MGDSESTFRIQGRKVTTPVPWRTEPASEGNGDLPYSLAGEYLLKRLLASGGHGSVYEAEHRILGRRVAVKVLHPHLADQGEMLQRFVREARIVNQIRHPNVVDIHDFGMMPDGSPYYVMELLEGRTLSQLVQERGRMSAERALAYLEPVCMALGAAHQAGIVHRDLKASNVLVVEDGPAPQVKLLDFGIAKVLQPPGGQEGLTLAGQRLGTAYAMAPEQLRGGPINPNTDVYALGVLLFQLLTGRYPFQSKDRMELERLHLEAPPPRPSACAPVSLAVDAVVLRCLEKEAERRFPHTAAFLTALRQAVDTQGLAASDGRACRALAVHAEVELAEGTHDDEIFHAALADVLDRLEREVRQLGFLLALQVGTAQLGIRLLEPTRPLPPTEALALREALERVGRDMREQTRRLGLAFHLCVHVGMVEVRGEGDDLEVLGGPVTELSTWVIQAPDGLHLTPGAAHILEFGA</sequence>
<dbReference type="EMBL" id="FOAP01000023">
    <property type="protein sequence ID" value="SEM79025.1"/>
    <property type="molecule type" value="Genomic_DNA"/>
</dbReference>
<dbReference type="RefSeq" id="WP_075010194.1">
    <property type="nucleotide sequence ID" value="NZ_FOAP01000023.1"/>
</dbReference>
<name>A0A1H8B7S2_STIAU</name>
<reference evidence="8" key="1">
    <citation type="submission" date="2016-10" db="EMBL/GenBank/DDBJ databases">
        <authorList>
            <person name="Varghese N."/>
            <person name="Submissions S."/>
        </authorList>
    </citation>
    <scope>NUCLEOTIDE SEQUENCE [LARGE SCALE GENOMIC DNA]</scope>
    <source>
        <strain evidence="8">DSM 17044</strain>
    </source>
</reference>
<dbReference type="Gene3D" id="3.30.200.20">
    <property type="entry name" value="Phosphorylase Kinase, domain 1"/>
    <property type="match status" value="1"/>
</dbReference>
<dbReference type="AlphaFoldDB" id="A0A1H8B7S2"/>
<gene>
    <name evidence="7" type="ORF">SAMN05444354_12335</name>
</gene>
<keyword evidence="4" id="KW-0067">ATP-binding</keyword>
<evidence type="ECO:0000259" key="6">
    <source>
        <dbReference type="PROSITE" id="PS50011"/>
    </source>
</evidence>
<dbReference type="PANTHER" id="PTHR43289:SF6">
    <property type="entry name" value="SERINE_THREONINE-PROTEIN KINASE NEKL-3"/>
    <property type="match status" value="1"/>
</dbReference>
<dbReference type="Gene3D" id="1.10.510.10">
    <property type="entry name" value="Transferase(Phosphotransferase) domain 1"/>
    <property type="match status" value="1"/>
</dbReference>
<dbReference type="SMART" id="SM00220">
    <property type="entry name" value="S_TKc"/>
    <property type="match status" value="1"/>
</dbReference>
<keyword evidence="8" id="KW-1185">Reference proteome</keyword>
<accession>A0A1H8B7S2</accession>
<dbReference type="OrthoDB" id="5485607at2"/>
<proteinExistence type="predicted"/>
<keyword evidence="2" id="KW-0547">Nucleotide-binding</keyword>
<dbReference type="GO" id="GO:0005524">
    <property type="term" value="F:ATP binding"/>
    <property type="evidence" value="ECO:0007669"/>
    <property type="project" value="UniProtKB-KW"/>
</dbReference>
<dbReference type="Proteomes" id="UP000182719">
    <property type="component" value="Unassembled WGS sequence"/>
</dbReference>
<keyword evidence="1" id="KW-0808">Transferase</keyword>
<organism evidence="7 8">
    <name type="scientific">Stigmatella aurantiaca</name>
    <dbReference type="NCBI Taxonomy" id="41"/>
    <lineage>
        <taxon>Bacteria</taxon>
        <taxon>Pseudomonadati</taxon>
        <taxon>Myxococcota</taxon>
        <taxon>Myxococcia</taxon>
        <taxon>Myxococcales</taxon>
        <taxon>Cystobacterineae</taxon>
        <taxon>Archangiaceae</taxon>
        <taxon>Stigmatella</taxon>
    </lineage>
</organism>
<dbReference type="Pfam" id="PF00069">
    <property type="entry name" value="Pkinase"/>
    <property type="match status" value="1"/>
</dbReference>
<dbReference type="CDD" id="cd14014">
    <property type="entry name" value="STKc_PknB_like"/>
    <property type="match status" value="1"/>
</dbReference>